<feature type="compositionally biased region" description="Low complexity" evidence="1">
    <location>
        <begin position="1"/>
        <end position="14"/>
    </location>
</feature>
<feature type="region of interest" description="Disordered" evidence="1">
    <location>
        <begin position="312"/>
        <end position="358"/>
    </location>
</feature>
<proteinExistence type="predicted"/>
<evidence type="ECO:0000256" key="1">
    <source>
        <dbReference type="SAM" id="MobiDB-lite"/>
    </source>
</evidence>
<dbReference type="AlphaFoldDB" id="A0A9N8DJN1"/>
<comment type="caution">
    <text evidence="2">The sequence shown here is derived from an EMBL/GenBank/DDBJ whole genome shotgun (WGS) entry which is preliminary data.</text>
</comment>
<evidence type="ECO:0000313" key="3">
    <source>
        <dbReference type="Proteomes" id="UP001153069"/>
    </source>
</evidence>
<sequence length="358" mass="40456">MSNINRPQQEPQQQRVEEPPRQLGTLRVGTAGWTNASWRGPFLPPGTKTSGESMLDAIQHHFHAVENNGTCHSMPSPQTVAKWKACCAKNFVMCPKMVKYVTHEKESEDSFAALRTFCDNIALLQQQQPSNNHNNLGPILIQFPKSKKMQVANLRRMAQVIQESDLSNSTTKIALELRHPESIQDAAVLEELRRLQWCLVIHPNSVGRGTVVKEQRQGLSSTYDLAPLDANWPITAKNWIYVRLHYNNDEHSGRYSSEELQKQAVPAIVAWLQRGIHVYAFVLNGDDKAAMPQNAKTLERLCYQELGMPVPRAPKQQARSTTSFFGPRTSTADVIQKKKRESTRKNQGTAQASNKRRK</sequence>
<name>A0A9N8DJN1_9STRA</name>
<reference evidence="2" key="1">
    <citation type="submission" date="2020-06" db="EMBL/GenBank/DDBJ databases">
        <authorList>
            <consortium name="Plant Systems Biology data submission"/>
        </authorList>
    </citation>
    <scope>NUCLEOTIDE SEQUENCE</scope>
    <source>
        <strain evidence="2">D6</strain>
    </source>
</reference>
<accession>A0A9N8DJN1</accession>
<feature type="compositionally biased region" description="Polar residues" evidence="1">
    <location>
        <begin position="317"/>
        <end position="333"/>
    </location>
</feature>
<dbReference type="InterPro" id="IPR002763">
    <property type="entry name" value="DUF72"/>
</dbReference>
<dbReference type="PANTHER" id="PTHR30348">
    <property type="entry name" value="UNCHARACTERIZED PROTEIN YECE"/>
    <property type="match status" value="1"/>
</dbReference>
<evidence type="ECO:0000313" key="2">
    <source>
        <dbReference type="EMBL" id="CAB9503190.1"/>
    </source>
</evidence>
<protein>
    <submittedName>
        <fullName evidence="2">Conserved protein</fullName>
    </submittedName>
</protein>
<dbReference type="SUPFAM" id="SSF117396">
    <property type="entry name" value="TM1631-like"/>
    <property type="match status" value="1"/>
</dbReference>
<dbReference type="Pfam" id="PF01904">
    <property type="entry name" value="DUF72"/>
    <property type="match status" value="1"/>
</dbReference>
<dbReference type="OrthoDB" id="10267663at2759"/>
<gene>
    <name evidence="2" type="ORF">SEMRO_158_G071580.1</name>
</gene>
<dbReference type="InterPro" id="IPR036520">
    <property type="entry name" value="UPF0759_sf"/>
</dbReference>
<dbReference type="PANTHER" id="PTHR30348:SF4">
    <property type="entry name" value="DUF72 DOMAIN-CONTAINING PROTEIN"/>
    <property type="match status" value="1"/>
</dbReference>
<dbReference type="Gene3D" id="3.20.20.410">
    <property type="entry name" value="Protein of unknown function UPF0759"/>
    <property type="match status" value="1"/>
</dbReference>
<dbReference type="EMBL" id="CAICTM010000157">
    <property type="protein sequence ID" value="CAB9503190.1"/>
    <property type="molecule type" value="Genomic_DNA"/>
</dbReference>
<organism evidence="2 3">
    <name type="scientific">Seminavis robusta</name>
    <dbReference type="NCBI Taxonomy" id="568900"/>
    <lineage>
        <taxon>Eukaryota</taxon>
        <taxon>Sar</taxon>
        <taxon>Stramenopiles</taxon>
        <taxon>Ochrophyta</taxon>
        <taxon>Bacillariophyta</taxon>
        <taxon>Bacillariophyceae</taxon>
        <taxon>Bacillariophycidae</taxon>
        <taxon>Naviculales</taxon>
        <taxon>Naviculaceae</taxon>
        <taxon>Seminavis</taxon>
    </lineage>
</organism>
<feature type="region of interest" description="Disordered" evidence="1">
    <location>
        <begin position="1"/>
        <end position="23"/>
    </location>
</feature>
<keyword evidence="3" id="KW-1185">Reference proteome</keyword>
<feature type="compositionally biased region" description="Polar residues" evidence="1">
    <location>
        <begin position="345"/>
        <end position="358"/>
    </location>
</feature>
<dbReference type="Proteomes" id="UP001153069">
    <property type="component" value="Unassembled WGS sequence"/>
</dbReference>